<reference evidence="1" key="2">
    <citation type="submission" date="2015-03" db="EMBL/GenBank/DDBJ databases">
        <authorList>
            <person name="Aguiar E.R.G.R."/>
            <person name="Olmo R.P."/>
            <person name="Paro S."/>
            <person name="Ferreira F.V."/>
            <person name="Faria I.J.S."/>
            <person name="Todjro Y.M.H."/>
            <person name="Lobo F.P."/>
            <person name="Kroon E.G."/>
            <person name="Meignin C."/>
            <person name="Gatherer D."/>
            <person name="Imler J.-L."/>
            <person name="Marques J.T."/>
        </authorList>
    </citation>
    <scope>NUCLEOTIDE SEQUENCE</scope>
    <source>
        <strain evidence="1">Piaui</strain>
    </source>
</reference>
<sequence>DLKQFKRACKEHDVNYPFGKAFVYQANTTEEDIKNGMRQSRCLLTKEETDVINADVFEWVKMCGMILVCDNPQIEWFNMHCRFKQSYSLRIFDPLLISHADVERYVSNRRTTFMDTPQAQNVENVKDATSHSKHSNADIGPFTRRNVEYTSNDRISYVDLLRLFEYLLDAHIDIINK</sequence>
<evidence type="ECO:0000313" key="1">
    <source>
        <dbReference type="EMBL" id="AKP18639.1"/>
    </source>
</evidence>
<protein>
    <submittedName>
        <fullName evidence="1">Uncharacterized protein</fullName>
    </submittedName>
</protein>
<dbReference type="EMBL" id="KR003822">
    <property type="protein sequence ID" value="AKP18639.1"/>
    <property type="molecule type" value="Genomic_RNA"/>
</dbReference>
<organism evidence="1">
    <name type="scientific">Lutzomyia reovirus 2</name>
    <dbReference type="NCBI Taxonomy" id="1670670"/>
    <lineage>
        <taxon>Viruses</taxon>
        <taxon>Riboviria</taxon>
        <taxon>Orthornavirae</taxon>
        <taxon>Duplornaviricota</taxon>
        <taxon>Resentoviricetes</taxon>
        <taxon>Reovirales</taxon>
    </lineage>
</organism>
<feature type="non-terminal residue" evidence="1">
    <location>
        <position position="1"/>
    </location>
</feature>
<feature type="non-terminal residue" evidence="1">
    <location>
        <position position="177"/>
    </location>
</feature>
<name>A0A0H4LY90_9REOV</name>
<accession>A0A0H4LY90</accession>
<reference evidence="1" key="1">
    <citation type="journal article" date="2015" name="Nucleic Acids Res.">
        <title>Sequence-independent characterization of viruses based on the pattern of viral small RNAs produced by the host.</title>
        <authorList>
            <person name="Aguiar E.R."/>
            <person name="Olmo R.P."/>
            <person name="Paro S."/>
            <person name="Ferreira F.V."/>
            <person name="de Faria I.J."/>
            <person name="Todjro Y.M."/>
            <person name="Lobo F.P."/>
            <person name="Kroon E.G."/>
            <person name="Meignin C."/>
            <person name="Gatherer D."/>
            <person name="Imler J.L."/>
            <person name="Marques J.T."/>
        </authorList>
    </citation>
    <scope>NUCLEOTIDE SEQUENCE</scope>
    <source>
        <strain evidence="1">Piaui</strain>
    </source>
</reference>
<proteinExistence type="predicted"/>